<organism evidence="5 6">
    <name type="scientific">Aspergillus violaceofuscus (strain CBS 115571)</name>
    <dbReference type="NCBI Taxonomy" id="1450538"/>
    <lineage>
        <taxon>Eukaryota</taxon>
        <taxon>Fungi</taxon>
        <taxon>Dikarya</taxon>
        <taxon>Ascomycota</taxon>
        <taxon>Pezizomycotina</taxon>
        <taxon>Eurotiomycetes</taxon>
        <taxon>Eurotiomycetidae</taxon>
        <taxon>Eurotiales</taxon>
        <taxon>Aspergillaceae</taxon>
        <taxon>Aspergillus</taxon>
    </lineage>
</organism>
<dbReference type="Gene3D" id="3.50.50.60">
    <property type="entry name" value="FAD/NAD(P)-binding domain"/>
    <property type="match status" value="2"/>
</dbReference>
<reference evidence="5 6" key="1">
    <citation type="submission" date="2018-02" db="EMBL/GenBank/DDBJ databases">
        <title>The genomes of Aspergillus section Nigri reveals drivers in fungal speciation.</title>
        <authorList>
            <consortium name="DOE Joint Genome Institute"/>
            <person name="Vesth T.C."/>
            <person name="Nybo J."/>
            <person name="Theobald S."/>
            <person name="Brandl J."/>
            <person name="Frisvad J.C."/>
            <person name="Nielsen K.F."/>
            <person name="Lyhne E.K."/>
            <person name="Kogle M.E."/>
            <person name="Kuo A."/>
            <person name="Riley R."/>
            <person name="Clum A."/>
            <person name="Nolan M."/>
            <person name="Lipzen A."/>
            <person name="Salamov A."/>
            <person name="Henrissat B."/>
            <person name="Wiebenga A."/>
            <person name="De vries R.P."/>
            <person name="Grigoriev I.V."/>
            <person name="Mortensen U.H."/>
            <person name="Andersen M.R."/>
            <person name="Baker S.E."/>
        </authorList>
    </citation>
    <scope>NUCLEOTIDE SEQUENCE [LARGE SCALE GENOMIC DNA]</scope>
    <source>
        <strain evidence="5 6">CBS 115571</strain>
    </source>
</reference>
<keyword evidence="3" id="KW-0560">Oxidoreductase</keyword>
<keyword evidence="1" id="KW-0285">Flavoprotein</keyword>
<protein>
    <submittedName>
        <fullName evidence="5">Monooxygenase</fullName>
    </submittedName>
</protein>
<evidence type="ECO:0000256" key="2">
    <source>
        <dbReference type="ARBA" id="ARBA00022827"/>
    </source>
</evidence>
<dbReference type="GO" id="GO:0008688">
    <property type="term" value="F:3-(3-hydroxyphenyl)propionate hydroxylase activity"/>
    <property type="evidence" value="ECO:0007669"/>
    <property type="project" value="TreeGrafter"/>
</dbReference>
<sequence>MSNRQAWETTEVIICGCGPTGAMLSAYLGRMGIRNVVVEKEAEITTDPRGIALDDDGIRFVQGLGLYSSIYSEIGTSMGEFRFVSGTGHDLYKPPILEINCNETAGTTGHVGYIGQKQPTLESKLRSAMSPVYCSLRCGSAIVDIKEDDDWVYCTYHSVDGKDHKVRARYLVGADGKTGYTRKHYLEPRGVMLEKFHESFYEETWVALNWKMTLPTPETHPSFPLWELGYKPEHVYDLFFPPEFRFLCNRKRPAVCGRFGLPEDRLWRFEYLVYRNEDGDRMAEPDAMKRIVLPYLTHKGSKYALDQDVQFPEDCIDVLRCRPFKFSSRTCNVWAKDRVILCGDAAHVFPPFGGQGIVSGFRDAISLSWRLAMLCRYQPYKRNHEKVLTAWYIERKQQLEISLATTVRNGELVCERNPLKILFRDWSLWLMQLLPGYREQLRHGRRDKAPFRLRHSAGMPFIPELNGGVYLPQVYCRTPAGKVLFTDDAIYRSGSKSLFRVFIYLQRNDEVASAKHALEGMEEWSRGEFNSHDVPILVEEMDPKHSIQMPNVFQIASVEEFSRSPLCSRRPAPLSYDPCLIGKSIQAKYVIVRPDRFVFAACNEPGELKEAVEWMLRYLYGEV</sequence>
<accession>A0A2V5HGB2</accession>
<dbReference type="GO" id="GO:0019622">
    <property type="term" value="P:3-(3-hydroxy)phenylpropionate catabolic process"/>
    <property type="evidence" value="ECO:0007669"/>
    <property type="project" value="TreeGrafter"/>
</dbReference>
<feature type="domain" description="FAD-binding" evidence="4">
    <location>
        <begin position="10"/>
        <end position="376"/>
    </location>
</feature>
<dbReference type="PANTHER" id="PTHR43476">
    <property type="entry name" value="3-(3-HYDROXY-PHENYL)PROPIONATE/3-HYDROXYCINNAMIC ACID HYDROXYLASE"/>
    <property type="match status" value="1"/>
</dbReference>
<keyword evidence="6" id="KW-1185">Reference proteome</keyword>
<dbReference type="SUPFAM" id="SSF51905">
    <property type="entry name" value="FAD/NAD(P)-binding domain"/>
    <property type="match status" value="1"/>
</dbReference>
<dbReference type="STRING" id="1450538.A0A2V5HGB2"/>
<evidence type="ECO:0000313" key="6">
    <source>
        <dbReference type="Proteomes" id="UP000249829"/>
    </source>
</evidence>
<evidence type="ECO:0000256" key="3">
    <source>
        <dbReference type="ARBA" id="ARBA00023002"/>
    </source>
</evidence>
<dbReference type="Pfam" id="PF01494">
    <property type="entry name" value="FAD_binding_3"/>
    <property type="match status" value="1"/>
</dbReference>
<dbReference type="EMBL" id="KZ825105">
    <property type="protein sequence ID" value="PYI23459.1"/>
    <property type="molecule type" value="Genomic_DNA"/>
</dbReference>
<proteinExistence type="predicted"/>
<evidence type="ECO:0000313" key="5">
    <source>
        <dbReference type="EMBL" id="PYI23459.1"/>
    </source>
</evidence>
<keyword evidence="2" id="KW-0274">FAD</keyword>
<dbReference type="GO" id="GO:0071949">
    <property type="term" value="F:FAD binding"/>
    <property type="evidence" value="ECO:0007669"/>
    <property type="project" value="InterPro"/>
</dbReference>
<dbReference type="InterPro" id="IPR002938">
    <property type="entry name" value="FAD-bd"/>
</dbReference>
<dbReference type="InterPro" id="IPR050631">
    <property type="entry name" value="PheA/TfdB_FAD_monoxygenase"/>
</dbReference>
<keyword evidence="5" id="KW-0503">Monooxygenase</keyword>
<dbReference type="AlphaFoldDB" id="A0A2V5HGB2"/>
<dbReference type="InterPro" id="IPR036188">
    <property type="entry name" value="FAD/NAD-bd_sf"/>
</dbReference>
<dbReference type="PANTHER" id="PTHR43476:SF3">
    <property type="entry name" value="FAD-BINDING MONOOXYGENASE"/>
    <property type="match status" value="1"/>
</dbReference>
<dbReference type="PRINTS" id="PR00420">
    <property type="entry name" value="RNGMNOXGNASE"/>
</dbReference>
<evidence type="ECO:0000256" key="1">
    <source>
        <dbReference type="ARBA" id="ARBA00022630"/>
    </source>
</evidence>
<name>A0A2V5HGB2_ASPV1</name>
<dbReference type="OMA" id="RLWRFEY"/>
<dbReference type="Proteomes" id="UP000249829">
    <property type="component" value="Unassembled WGS sequence"/>
</dbReference>
<gene>
    <name evidence="5" type="ORF">BO99DRAFT_323255</name>
</gene>
<evidence type="ECO:0000259" key="4">
    <source>
        <dbReference type="Pfam" id="PF01494"/>
    </source>
</evidence>